<protein>
    <submittedName>
        <fullName evidence="2">Uncharacterized protein</fullName>
    </submittedName>
</protein>
<dbReference type="RefSeq" id="WP_160613372.1">
    <property type="nucleotide sequence ID" value="NZ_JAUFQM010000001.1"/>
</dbReference>
<dbReference type="Proteomes" id="UP000460290">
    <property type="component" value="Unassembled WGS sequence"/>
</dbReference>
<sequence>MANRFIRRILHGPAEQADAPLGGTRAEAIQRLQVGLSGIGLMIILVALADVVSERAEQTDAASVPEAVATVEPESTEAPQSDPLAEAGVVPELPAEPDPTPTASVLRQDILVPDAQ</sequence>
<evidence type="ECO:0000313" key="2">
    <source>
        <dbReference type="EMBL" id="MXO82979.1"/>
    </source>
</evidence>
<accession>A0A844ZAV3</accession>
<dbReference type="OrthoDB" id="7509339at2"/>
<evidence type="ECO:0000256" key="1">
    <source>
        <dbReference type="SAM" id="MobiDB-lite"/>
    </source>
</evidence>
<proteinExistence type="predicted"/>
<organism evidence="2 3">
    <name type="scientific">Pontixanthobacter aestiaquae</name>
    <dbReference type="NCBI Taxonomy" id="1509367"/>
    <lineage>
        <taxon>Bacteria</taxon>
        <taxon>Pseudomonadati</taxon>
        <taxon>Pseudomonadota</taxon>
        <taxon>Alphaproteobacteria</taxon>
        <taxon>Sphingomonadales</taxon>
        <taxon>Erythrobacteraceae</taxon>
        <taxon>Pontixanthobacter</taxon>
    </lineage>
</organism>
<comment type="caution">
    <text evidence="2">The sequence shown here is derived from an EMBL/GenBank/DDBJ whole genome shotgun (WGS) entry which is preliminary data.</text>
</comment>
<reference evidence="2 3" key="1">
    <citation type="submission" date="2019-12" db="EMBL/GenBank/DDBJ databases">
        <title>Genomic-based taxomic classification of the family Erythrobacteraceae.</title>
        <authorList>
            <person name="Xu L."/>
        </authorList>
    </citation>
    <scope>NUCLEOTIDE SEQUENCE [LARGE SCALE GENOMIC DNA]</scope>
    <source>
        <strain evidence="2 3">KCTC 42006</strain>
    </source>
</reference>
<dbReference type="AlphaFoldDB" id="A0A844ZAV3"/>
<evidence type="ECO:0000313" key="3">
    <source>
        <dbReference type="Proteomes" id="UP000460290"/>
    </source>
</evidence>
<name>A0A844ZAV3_9SPHN</name>
<gene>
    <name evidence="2" type="ORF">GRI35_06315</name>
</gene>
<dbReference type="EMBL" id="WTYZ01000001">
    <property type="protein sequence ID" value="MXO82979.1"/>
    <property type="molecule type" value="Genomic_DNA"/>
</dbReference>
<keyword evidence="3" id="KW-1185">Reference proteome</keyword>
<feature type="region of interest" description="Disordered" evidence="1">
    <location>
        <begin position="56"/>
        <end position="116"/>
    </location>
</feature>